<reference evidence="12" key="2">
    <citation type="journal article" date="2021" name="Microbiome">
        <title>Successional dynamics and alternative stable states in a saline activated sludge microbial community over 9 years.</title>
        <authorList>
            <person name="Wang Y."/>
            <person name="Ye J."/>
            <person name="Ju F."/>
            <person name="Liu L."/>
            <person name="Boyd J.A."/>
            <person name="Deng Y."/>
            <person name="Parks D.H."/>
            <person name="Jiang X."/>
            <person name="Yin X."/>
            <person name="Woodcroft B.J."/>
            <person name="Tyson G.W."/>
            <person name="Hugenholtz P."/>
            <person name="Polz M.F."/>
            <person name="Zhang T."/>
        </authorList>
    </citation>
    <scope>NUCLEOTIDE SEQUENCE</scope>
    <source>
        <strain evidence="12">HKST-UBA16</strain>
    </source>
</reference>
<feature type="transmembrane region" description="Helical" evidence="10">
    <location>
        <begin position="228"/>
        <end position="250"/>
    </location>
</feature>
<evidence type="ECO:0000256" key="1">
    <source>
        <dbReference type="ARBA" id="ARBA00004651"/>
    </source>
</evidence>
<evidence type="ECO:0000256" key="5">
    <source>
        <dbReference type="ARBA" id="ARBA00022927"/>
    </source>
</evidence>
<evidence type="ECO:0000256" key="6">
    <source>
        <dbReference type="ARBA" id="ARBA00022989"/>
    </source>
</evidence>
<evidence type="ECO:0000256" key="3">
    <source>
        <dbReference type="ARBA" id="ARBA00022475"/>
    </source>
</evidence>
<sequence>MLTTLWNTLLFYPILNALLALYSILGGSLGGAVIILAIIVRLILIPATKKQTEMTKKMSALKPRLEKIQKKYKNNPQQLSKEQMKLYKEVGYNPLGCLTSFLPQILVLAAMIGVIRAITAGNFNGLYPFVKDAFFNGEVGMLHTKFLFIDLAKNYMEIANKSGYFAVEGIAYLVLSLLVGLVQYFSTKFLQVMQGQVPPKKDIKKKNKDKQMSPEEMQAQLGKSMTTIFPLMTVFFTLSAPAVLGIYWLVQSLMFIIQYFLIDFDESKAALRDSLKLTRS</sequence>
<dbReference type="InterPro" id="IPR001708">
    <property type="entry name" value="YidC/ALB3/OXA1/COX18"/>
</dbReference>
<dbReference type="PANTHER" id="PTHR12428:SF65">
    <property type="entry name" value="CYTOCHROME C OXIDASE ASSEMBLY PROTEIN COX18, MITOCHONDRIAL"/>
    <property type="match status" value="1"/>
</dbReference>
<keyword evidence="6 10" id="KW-1133">Transmembrane helix</keyword>
<dbReference type="EMBL" id="JAGQLM010000017">
    <property type="protein sequence ID" value="MCA9374770.1"/>
    <property type="molecule type" value="Genomic_DNA"/>
</dbReference>
<organism evidence="12 13">
    <name type="scientific">Candidatus Dojkabacteria bacterium</name>
    <dbReference type="NCBI Taxonomy" id="2099670"/>
    <lineage>
        <taxon>Bacteria</taxon>
        <taxon>Candidatus Dojkabacteria</taxon>
    </lineage>
</organism>
<dbReference type="Proteomes" id="UP000748332">
    <property type="component" value="Unassembled WGS sequence"/>
</dbReference>
<protein>
    <submittedName>
        <fullName evidence="12">YidC/Oxa1 family membrane protein insertase</fullName>
    </submittedName>
</protein>
<evidence type="ECO:0000256" key="9">
    <source>
        <dbReference type="RuleBase" id="RU003945"/>
    </source>
</evidence>
<accession>A0A955HWN5</accession>
<name>A0A955HWN5_9BACT</name>
<feature type="transmembrane region" description="Helical" evidence="10">
    <location>
        <begin position="20"/>
        <end position="44"/>
    </location>
</feature>
<dbReference type="GO" id="GO:0032977">
    <property type="term" value="F:membrane insertase activity"/>
    <property type="evidence" value="ECO:0007669"/>
    <property type="project" value="InterPro"/>
</dbReference>
<comment type="subcellular location">
    <subcellularLocation>
        <location evidence="1">Cell membrane</location>
        <topology evidence="1">Multi-pass membrane protein</topology>
    </subcellularLocation>
    <subcellularLocation>
        <location evidence="9">Membrane</location>
        <topology evidence="9">Multi-pass membrane protein</topology>
    </subcellularLocation>
</comment>
<dbReference type="GO" id="GO:0051205">
    <property type="term" value="P:protein insertion into membrane"/>
    <property type="evidence" value="ECO:0007669"/>
    <property type="project" value="TreeGrafter"/>
</dbReference>
<evidence type="ECO:0000256" key="8">
    <source>
        <dbReference type="ARBA" id="ARBA00023186"/>
    </source>
</evidence>
<dbReference type="InterPro" id="IPR047196">
    <property type="entry name" value="YidC_ALB_C"/>
</dbReference>
<keyword evidence="8" id="KW-0143">Chaperone</keyword>
<dbReference type="AlphaFoldDB" id="A0A955HWN5"/>
<gene>
    <name evidence="12" type="ORF">KC622_00400</name>
</gene>
<evidence type="ECO:0000256" key="7">
    <source>
        <dbReference type="ARBA" id="ARBA00023136"/>
    </source>
</evidence>
<dbReference type="GO" id="GO:0015031">
    <property type="term" value="P:protein transport"/>
    <property type="evidence" value="ECO:0007669"/>
    <property type="project" value="UniProtKB-KW"/>
</dbReference>
<evidence type="ECO:0000313" key="12">
    <source>
        <dbReference type="EMBL" id="MCA9374770.1"/>
    </source>
</evidence>
<dbReference type="Pfam" id="PF02096">
    <property type="entry name" value="60KD_IMP"/>
    <property type="match status" value="1"/>
</dbReference>
<evidence type="ECO:0000256" key="2">
    <source>
        <dbReference type="ARBA" id="ARBA00022448"/>
    </source>
</evidence>
<keyword evidence="4 9" id="KW-0812">Transmembrane</keyword>
<proteinExistence type="inferred from homology"/>
<evidence type="ECO:0000256" key="4">
    <source>
        <dbReference type="ARBA" id="ARBA00022692"/>
    </source>
</evidence>
<dbReference type="NCBIfam" id="TIGR03592">
    <property type="entry name" value="yidC_oxa1_cterm"/>
    <property type="match status" value="1"/>
</dbReference>
<comment type="caution">
    <text evidence="12">The sequence shown here is derived from an EMBL/GenBank/DDBJ whole genome shotgun (WGS) entry which is preliminary data.</text>
</comment>
<keyword evidence="5" id="KW-0653">Protein transport</keyword>
<evidence type="ECO:0000256" key="10">
    <source>
        <dbReference type="SAM" id="Phobius"/>
    </source>
</evidence>
<keyword evidence="3" id="KW-1003">Cell membrane</keyword>
<dbReference type="GO" id="GO:0005886">
    <property type="term" value="C:plasma membrane"/>
    <property type="evidence" value="ECO:0007669"/>
    <property type="project" value="UniProtKB-SubCell"/>
</dbReference>
<comment type="similarity">
    <text evidence="9">Belongs to the OXA1/ALB3/YidC family.</text>
</comment>
<keyword evidence="7 10" id="KW-0472">Membrane</keyword>
<feature type="domain" description="Membrane insertase YidC/Oxa/ALB C-terminal" evidence="11">
    <location>
        <begin position="30"/>
        <end position="262"/>
    </location>
</feature>
<reference evidence="12" key="1">
    <citation type="submission" date="2020-04" db="EMBL/GenBank/DDBJ databases">
        <authorList>
            <person name="Zhang T."/>
        </authorList>
    </citation>
    <scope>NUCLEOTIDE SEQUENCE</scope>
    <source>
        <strain evidence="12">HKST-UBA16</strain>
    </source>
</reference>
<dbReference type="PANTHER" id="PTHR12428">
    <property type="entry name" value="OXA1"/>
    <property type="match status" value="1"/>
</dbReference>
<evidence type="ECO:0000259" key="11">
    <source>
        <dbReference type="Pfam" id="PF02096"/>
    </source>
</evidence>
<evidence type="ECO:0000313" key="13">
    <source>
        <dbReference type="Proteomes" id="UP000748332"/>
    </source>
</evidence>
<keyword evidence="2" id="KW-0813">Transport</keyword>
<dbReference type="InterPro" id="IPR028055">
    <property type="entry name" value="YidC/Oxa/ALB_C"/>
</dbReference>
<feature type="transmembrane region" description="Helical" evidence="10">
    <location>
        <begin position="164"/>
        <end position="185"/>
    </location>
</feature>
<dbReference type="CDD" id="cd20070">
    <property type="entry name" value="5TM_YidC_Alb3"/>
    <property type="match status" value="1"/>
</dbReference>